<sequence>MIILDREEAGLEKEDRYGGLTLRHPSAAYTRSSSLLLPDYNTSEALHYKLTSPAPPPRQPRVDPRIWKAALYALAVYIFLSLVIIVPVAVIKTRKQSQDRYRNDYEGSLWDDIEDAGSPSLLQLSTSGPMAVDLNKTCNVWQSPPSNNTALARYRLPPSGLITLRSNATYDPTKPVYLNGNLVVQMNKDVKETSVVFNLAMAYSNPAVLKQTNVPPELSLDDQLGFDITVLLPQVKATVDVFITYLPMLSQSFGELGPSIKFGTITLEGAARPIVSQSLQAQQISVKNVAASIEGTYNVTASLTLDTVKGPVSSNITLTQTAYPMRPILLEIDSGDSQIMANVMLDSSRLSAPSKKSPAFGLQVRNFNGPTNLTVAYAENSPNTTMLLRAQNNLAPTKITMDPRYQGTFSVKTKMDQVTIKDYATEADDPAGSQKSRTLQYTQTASDTVSGWAGWGPRPMRPPKQQSAIDIFSALSPVLLNFGLAA</sequence>
<keyword evidence="1" id="KW-1133">Transmembrane helix</keyword>
<accession>A0A9P5Z6Q9</accession>
<gene>
    <name evidence="2" type="ORF">BDN70DRAFT_802046</name>
</gene>
<keyword evidence="1" id="KW-0472">Membrane</keyword>
<evidence type="ECO:0000313" key="2">
    <source>
        <dbReference type="EMBL" id="KAF9482119.1"/>
    </source>
</evidence>
<dbReference type="Proteomes" id="UP000807469">
    <property type="component" value="Unassembled WGS sequence"/>
</dbReference>
<dbReference type="EMBL" id="MU155169">
    <property type="protein sequence ID" value="KAF9482119.1"/>
    <property type="molecule type" value="Genomic_DNA"/>
</dbReference>
<keyword evidence="1" id="KW-0812">Transmembrane</keyword>
<dbReference type="AlphaFoldDB" id="A0A9P5Z6Q9"/>
<comment type="caution">
    <text evidence="2">The sequence shown here is derived from an EMBL/GenBank/DDBJ whole genome shotgun (WGS) entry which is preliminary data.</text>
</comment>
<reference evidence="2" key="1">
    <citation type="submission" date="2020-11" db="EMBL/GenBank/DDBJ databases">
        <authorList>
            <consortium name="DOE Joint Genome Institute"/>
            <person name="Ahrendt S."/>
            <person name="Riley R."/>
            <person name="Andreopoulos W."/>
            <person name="Labutti K."/>
            <person name="Pangilinan J."/>
            <person name="Ruiz-Duenas F.J."/>
            <person name="Barrasa J.M."/>
            <person name="Sanchez-Garcia M."/>
            <person name="Camarero S."/>
            <person name="Miyauchi S."/>
            <person name="Serrano A."/>
            <person name="Linde D."/>
            <person name="Babiker R."/>
            <person name="Drula E."/>
            <person name="Ayuso-Fernandez I."/>
            <person name="Pacheco R."/>
            <person name="Padilla G."/>
            <person name="Ferreira P."/>
            <person name="Barriuso J."/>
            <person name="Kellner H."/>
            <person name="Castanera R."/>
            <person name="Alfaro M."/>
            <person name="Ramirez L."/>
            <person name="Pisabarro A.G."/>
            <person name="Kuo A."/>
            <person name="Tritt A."/>
            <person name="Lipzen A."/>
            <person name="He G."/>
            <person name="Yan M."/>
            <person name="Ng V."/>
            <person name="Cullen D."/>
            <person name="Martin F."/>
            <person name="Rosso M.-N."/>
            <person name="Henrissat B."/>
            <person name="Hibbett D."/>
            <person name="Martinez A.T."/>
            <person name="Grigoriev I.V."/>
        </authorList>
    </citation>
    <scope>NUCLEOTIDE SEQUENCE</scope>
    <source>
        <strain evidence="2">CIRM-BRFM 674</strain>
    </source>
</reference>
<organism evidence="2 3">
    <name type="scientific">Pholiota conissans</name>
    <dbReference type="NCBI Taxonomy" id="109636"/>
    <lineage>
        <taxon>Eukaryota</taxon>
        <taxon>Fungi</taxon>
        <taxon>Dikarya</taxon>
        <taxon>Basidiomycota</taxon>
        <taxon>Agaricomycotina</taxon>
        <taxon>Agaricomycetes</taxon>
        <taxon>Agaricomycetidae</taxon>
        <taxon>Agaricales</taxon>
        <taxon>Agaricineae</taxon>
        <taxon>Strophariaceae</taxon>
        <taxon>Pholiota</taxon>
    </lineage>
</organism>
<proteinExistence type="predicted"/>
<name>A0A9P5Z6Q9_9AGAR</name>
<evidence type="ECO:0000256" key="1">
    <source>
        <dbReference type="SAM" id="Phobius"/>
    </source>
</evidence>
<keyword evidence="3" id="KW-1185">Reference proteome</keyword>
<dbReference type="OrthoDB" id="3233661at2759"/>
<evidence type="ECO:0000313" key="3">
    <source>
        <dbReference type="Proteomes" id="UP000807469"/>
    </source>
</evidence>
<feature type="transmembrane region" description="Helical" evidence="1">
    <location>
        <begin position="69"/>
        <end position="91"/>
    </location>
</feature>
<protein>
    <submittedName>
        <fullName evidence="2">Uncharacterized protein</fullName>
    </submittedName>
</protein>